<reference evidence="3" key="1">
    <citation type="journal article" date="2020" name="Stud. Mycol.">
        <title>101 Dothideomycetes genomes: a test case for predicting lifestyles and emergence of pathogens.</title>
        <authorList>
            <person name="Haridas S."/>
            <person name="Albert R."/>
            <person name="Binder M."/>
            <person name="Bloem J."/>
            <person name="Labutti K."/>
            <person name="Salamov A."/>
            <person name="Andreopoulos B."/>
            <person name="Baker S."/>
            <person name="Barry K."/>
            <person name="Bills G."/>
            <person name="Bluhm B."/>
            <person name="Cannon C."/>
            <person name="Castanera R."/>
            <person name="Culley D."/>
            <person name="Daum C."/>
            <person name="Ezra D."/>
            <person name="Gonzalez J."/>
            <person name="Henrissat B."/>
            <person name="Kuo A."/>
            <person name="Liang C."/>
            <person name="Lipzen A."/>
            <person name="Lutzoni F."/>
            <person name="Magnuson J."/>
            <person name="Mondo S."/>
            <person name="Nolan M."/>
            <person name="Ohm R."/>
            <person name="Pangilinan J."/>
            <person name="Park H.-J."/>
            <person name="Ramirez L."/>
            <person name="Alfaro M."/>
            <person name="Sun H."/>
            <person name="Tritt A."/>
            <person name="Yoshinaga Y."/>
            <person name="Zwiers L.-H."/>
            <person name="Turgeon B."/>
            <person name="Goodwin S."/>
            <person name="Spatafora J."/>
            <person name="Crous P."/>
            <person name="Grigoriev I."/>
        </authorList>
    </citation>
    <scope>NUCLEOTIDE SEQUENCE</scope>
    <source>
        <strain evidence="3">ATCC 36951</strain>
    </source>
</reference>
<dbReference type="PANTHER" id="PTHR43355:SF2">
    <property type="entry name" value="FLAVIN REDUCTASE (NADPH)"/>
    <property type="match status" value="1"/>
</dbReference>
<organism evidence="3 4">
    <name type="scientific">Zasmidium cellare ATCC 36951</name>
    <dbReference type="NCBI Taxonomy" id="1080233"/>
    <lineage>
        <taxon>Eukaryota</taxon>
        <taxon>Fungi</taxon>
        <taxon>Dikarya</taxon>
        <taxon>Ascomycota</taxon>
        <taxon>Pezizomycotina</taxon>
        <taxon>Dothideomycetes</taxon>
        <taxon>Dothideomycetidae</taxon>
        <taxon>Mycosphaerellales</taxon>
        <taxon>Mycosphaerellaceae</taxon>
        <taxon>Zasmidium</taxon>
    </lineage>
</organism>
<dbReference type="Proteomes" id="UP000799537">
    <property type="component" value="Unassembled WGS sequence"/>
</dbReference>
<dbReference type="RefSeq" id="XP_033669734.1">
    <property type="nucleotide sequence ID" value="XM_033805590.1"/>
</dbReference>
<dbReference type="InterPro" id="IPR016040">
    <property type="entry name" value="NAD(P)-bd_dom"/>
</dbReference>
<dbReference type="GO" id="GO:0042602">
    <property type="term" value="F:riboflavin reductase (NADPH) activity"/>
    <property type="evidence" value="ECO:0007669"/>
    <property type="project" value="TreeGrafter"/>
</dbReference>
<dbReference type="Pfam" id="PF13460">
    <property type="entry name" value="NAD_binding_10"/>
    <property type="match status" value="1"/>
</dbReference>
<dbReference type="OrthoDB" id="419598at2759"/>
<protein>
    <recommendedName>
        <fullName evidence="2">NAD(P)-binding domain-containing protein</fullName>
    </recommendedName>
</protein>
<dbReference type="InterPro" id="IPR036291">
    <property type="entry name" value="NAD(P)-bd_dom_sf"/>
</dbReference>
<sequence length="227" mass="24191">MHFLLLGASGRTGQLVLSAALAKNHTLTALVRNPTTFPTTTTTTSANLTLIPGSPTSSADLSTALSTTTTPIDAVIITLAIARKSDSPFSALASPAFLIRDTVRALLPQMKAHGVRRLIVMSTFGAGASWKHLAWPMKAVMKWSNMAYVLEDHDAVEREVRGSEGVEWVLVKPAMLKDGEAKAVREFGEGGEGVGLLDGITRESVAKVLVEAAEGEDWDERIVVIAN</sequence>
<dbReference type="AlphaFoldDB" id="A0A6A6CP14"/>
<gene>
    <name evidence="3" type="ORF">M409DRAFT_20860</name>
</gene>
<feature type="domain" description="NAD(P)-binding" evidence="2">
    <location>
        <begin position="7"/>
        <end position="214"/>
    </location>
</feature>
<evidence type="ECO:0000313" key="4">
    <source>
        <dbReference type="Proteomes" id="UP000799537"/>
    </source>
</evidence>
<accession>A0A6A6CP14</accession>
<evidence type="ECO:0000259" key="2">
    <source>
        <dbReference type="Pfam" id="PF13460"/>
    </source>
</evidence>
<dbReference type="Gene3D" id="3.40.50.720">
    <property type="entry name" value="NAD(P)-binding Rossmann-like Domain"/>
    <property type="match status" value="1"/>
</dbReference>
<evidence type="ECO:0000313" key="3">
    <source>
        <dbReference type="EMBL" id="KAF2168845.1"/>
    </source>
</evidence>
<dbReference type="GO" id="GO:0004074">
    <property type="term" value="F:biliverdin reductase [NAD(P)H] activity"/>
    <property type="evidence" value="ECO:0007669"/>
    <property type="project" value="TreeGrafter"/>
</dbReference>
<dbReference type="PANTHER" id="PTHR43355">
    <property type="entry name" value="FLAVIN REDUCTASE (NADPH)"/>
    <property type="match status" value="1"/>
</dbReference>
<dbReference type="EMBL" id="ML993589">
    <property type="protein sequence ID" value="KAF2168845.1"/>
    <property type="molecule type" value="Genomic_DNA"/>
</dbReference>
<dbReference type="SUPFAM" id="SSF51735">
    <property type="entry name" value="NAD(P)-binding Rossmann-fold domains"/>
    <property type="match status" value="1"/>
</dbReference>
<dbReference type="GeneID" id="54558862"/>
<proteinExistence type="inferred from homology"/>
<dbReference type="InterPro" id="IPR051606">
    <property type="entry name" value="Polyketide_Oxido-like"/>
</dbReference>
<evidence type="ECO:0000256" key="1">
    <source>
        <dbReference type="ARBA" id="ARBA00038376"/>
    </source>
</evidence>
<name>A0A6A6CP14_ZASCE</name>
<comment type="similarity">
    <text evidence="1">Belongs to the avfA family.</text>
</comment>
<keyword evidence="4" id="KW-1185">Reference proteome</keyword>